<dbReference type="PANTHER" id="PTHR43467">
    <property type="entry name" value="COBALT-PRECORRIN-2 C(20)-METHYLTRANSFERASE"/>
    <property type="match status" value="1"/>
</dbReference>
<keyword evidence="3" id="KW-0489">Methyltransferase</keyword>
<dbReference type="EMBL" id="CP019239">
    <property type="protein sequence ID" value="APW42997.1"/>
    <property type="molecule type" value="Genomic_DNA"/>
</dbReference>
<keyword evidence="8" id="KW-1185">Reference proteome</keyword>
<evidence type="ECO:0000256" key="5">
    <source>
        <dbReference type="ARBA" id="ARBA00022691"/>
    </source>
</evidence>
<evidence type="ECO:0000259" key="6">
    <source>
        <dbReference type="Pfam" id="PF00590"/>
    </source>
</evidence>
<evidence type="ECO:0000256" key="1">
    <source>
        <dbReference type="ARBA" id="ARBA00004953"/>
    </source>
</evidence>
<dbReference type="CDD" id="cd11643">
    <property type="entry name" value="Precorrin-6A-synthase"/>
    <property type="match status" value="1"/>
</dbReference>
<dbReference type="GO" id="GO:0043819">
    <property type="term" value="F:precorrin-6A synthase (deacetylating) activity"/>
    <property type="evidence" value="ECO:0007669"/>
    <property type="project" value="InterPro"/>
</dbReference>
<dbReference type="SUPFAM" id="SSF53790">
    <property type="entry name" value="Tetrapyrrole methylase"/>
    <property type="match status" value="1"/>
</dbReference>
<evidence type="ECO:0000313" key="7">
    <source>
        <dbReference type="EMBL" id="APW42997.1"/>
    </source>
</evidence>
<reference evidence="7 8" key="1">
    <citation type="submission" date="2017-01" db="EMBL/GenBank/DDBJ databases">
        <authorList>
            <person name="Mah S.A."/>
            <person name="Swanson W.J."/>
            <person name="Moy G.W."/>
            <person name="Vacquier V.D."/>
        </authorList>
    </citation>
    <scope>NUCLEOTIDE SEQUENCE [LARGE SCALE GENOMIC DNA]</scope>
    <source>
        <strain evidence="7 8">DSM 22694</strain>
    </source>
</reference>
<dbReference type="Gene3D" id="3.40.1010.10">
    <property type="entry name" value="Cobalt-precorrin-4 Transmethylase, Domain 1"/>
    <property type="match status" value="1"/>
</dbReference>
<dbReference type="PIRSF" id="PIRSF036525">
    <property type="entry name" value="CobF"/>
    <property type="match status" value="1"/>
</dbReference>
<dbReference type="KEGG" id="rsb:RS694_10940"/>
<protein>
    <submittedName>
        <fullName evidence="7">Precorrin-6A synthase (Deacetylating)</fullName>
    </submittedName>
</protein>
<dbReference type="InterPro" id="IPR012797">
    <property type="entry name" value="CobF"/>
</dbReference>
<evidence type="ECO:0000256" key="4">
    <source>
        <dbReference type="ARBA" id="ARBA00022679"/>
    </source>
</evidence>
<dbReference type="Gene3D" id="3.30.950.10">
    <property type="entry name" value="Methyltransferase, Cobalt-precorrin-4 Transmethylase, Domain 2"/>
    <property type="match status" value="1"/>
</dbReference>
<dbReference type="AlphaFoldDB" id="A0A1P8KAG2"/>
<dbReference type="RefSeq" id="WP_029709679.1">
    <property type="nucleotide sequence ID" value="NZ_CP019239.1"/>
</dbReference>
<dbReference type="GO" id="GO:0032259">
    <property type="term" value="P:methylation"/>
    <property type="evidence" value="ECO:0007669"/>
    <property type="project" value="UniProtKB-KW"/>
</dbReference>
<accession>A0A1P8KAG2</accession>
<dbReference type="STRING" id="1484693.RS694_10940"/>
<evidence type="ECO:0000256" key="3">
    <source>
        <dbReference type="ARBA" id="ARBA00022603"/>
    </source>
</evidence>
<evidence type="ECO:0000256" key="2">
    <source>
        <dbReference type="ARBA" id="ARBA00022573"/>
    </source>
</evidence>
<dbReference type="Pfam" id="PF00590">
    <property type="entry name" value="TP_methylase"/>
    <property type="match status" value="1"/>
</dbReference>
<dbReference type="Proteomes" id="UP000186110">
    <property type="component" value="Chromosome"/>
</dbReference>
<proteinExistence type="predicted"/>
<dbReference type="NCBIfam" id="TIGR02434">
    <property type="entry name" value="CobF"/>
    <property type="match status" value="1"/>
</dbReference>
<keyword evidence="5" id="KW-0949">S-adenosyl-L-methionine</keyword>
<keyword evidence="2" id="KW-0169">Cobalamin biosynthesis</keyword>
<gene>
    <name evidence="7" type="ORF">RS694_10940</name>
</gene>
<dbReference type="InterPro" id="IPR000878">
    <property type="entry name" value="4pyrrol_Mease"/>
</dbReference>
<evidence type="ECO:0000313" key="8">
    <source>
        <dbReference type="Proteomes" id="UP000186110"/>
    </source>
</evidence>
<dbReference type="PANTHER" id="PTHR43467:SF1">
    <property type="entry name" value="PRECORRIN-6A SYNTHASE [DEACETYLATING]"/>
    <property type="match status" value="1"/>
</dbReference>
<dbReference type="eggNOG" id="COG2243">
    <property type="taxonomic scope" value="Bacteria"/>
</dbReference>
<sequence length="261" mass="28329">MIELSLVGMGTGNPDHITRQGVAALNAADLILLPHKGADKADLADLRSSLCAQLITNATTRVVGFDMPVRDSADPDYQAGVNRWHDAIAQVWLAHIQAHLPQGGRLALLVWGDPSLYDSTLRIADRLALQLPLRVSVVPGITALQALTAAHAIALNEINAPVTITTGRRLRDHGWPADTSTVAVMLDGQCAFQHLPTEGTHIWWGAYLGMPNQICISGPLGDVRNRILEQRQAARAAHGWIMDTYLLRKSHPQQIRDPNGS</sequence>
<dbReference type="InterPro" id="IPR014777">
    <property type="entry name" value="4pyrrole_Mease_sub1"/>
</dbReference>
<dbReference type="GO" id="GO:0009236">
    <property type="term" value="P:cobalamin biosynthetic process"/>
    <property type="evidence" value="ECO:0007669"/>
    <property type="project" value="UniProtKB-KW"/>
</dbReference>
<dbReference type="InterPro" id="IPR035996">
    <property type="entry name" value="4pyrrol_Methylase_sf"/>
</dbReference>
<keyword evidence="4" id="KW-0808">Transferase</keyword>
<feature type="domain" description="Tetrapyrrole methylase" evidence="6">
    <location>
        <begin position="4"/>
        <end position="223"/>
    </location>
</feature>
<name>A0A1P8KAG2_9BURK</name>
<dbReference type="InterPro" id="IPR014776">
    <property type="entry name" value="4pyrrole_Mease_sub2"/>
</dbReference>
<comment type="pathway">
    <text evidence="1">Cofactor biosynthesis; adenosylcobalamin biosynthesis.</text>
</comment>
<organism evidence="7 8">
    <name type="scientific">Rhodoferax saidenbachensis</name>
    <dbReference type="NCBI Taxonomy" id="1484693"/>
    <lineage>
        <taxon>Bacteria</taxon>
        <taxon>Pseudomonadati</taxon>
        <taxon>Pseudomonadota</taxon>
        <taxon>Betaproteobacteria</taxon>
        <taxon>Burkholderiales</taxon>
        <taxon>Comamonadaceae</taxon>
        <taxon>Rhodoferax</taxon>
    </lineage>
</organism>